<accession>A0A1H5N597</accession>
<gene>
    <name evidence="2" type="ORF">SAMN04490194_5539</name>
</gene>
<evidence type="ECO:0000256" key="1">
    <source>
        <dbReference type="SAM" id="MobiDB-lite"/>
    </source>
</evidence>
<evidence type="ECO:0000313" key="2">
    <source>
        <dbReference type="EMBL" id="SEE96734.1"/>
    </source>
</evidence>
<feature type="region of interest" description="Disordered" evidence="1">
    <location>
        <begin position="34"/>
        <end position="58"/>
    </location>
</feature>
<organism evidence="2 3">
    <name type="scientific">Pseudomonas migulae</name>
    <dbReference type="NCBI Taxonomy" id="78543"/>
    <lineage>
        <taxon>Bacteria</taxon>
        <taxon>Pseudomonadati</taxon>
        <taxon>Pseudomonadota</taxon>
        <taxon>Gammaproteobacteria</taxon>
        <taxon>Pseudomonadales</taxon>
        <taxon>Pseudomonadaceae</taxon>
        <taxon>Pseudomonas</taxon>
    </lineage>
</organism>
<evidence type="ECO:0000313" key="3">
    <source>
        <dbReference type="Proteomes" id="UP000198985"/>
    </source>
</evidence>
<sequence>MFDVQWYGAVWYGLLIQLNETVMAPIFAEPLLAPSRASPLPQGSPKSCGRGLAREGYL</sequence>
<proteinExistence type="predicted"/>
<dbReference type="AlphaFoldDB" id="A0A1H5N597"/>
<dbReference type="Proteomes" id="UP000198985">
    <property type="component" value="Unassembled WGS sequence"/>
</dbReference>
<protein>
    <submittedName>
        <fullName evidence="2">Uncharacterized protein</fullName>
    </submittedName>
</protein>
<dbReference type="EMBL" id="FNTY01000002">
    <property type="protein sequence ID" value="SEE96734.1"/>
    <property type="molecule type" value="Genomic_DNA"/>
</dbReference>
<name>A0A1H5N597_9PSED</name>
<reference evidence="2 3" key="1">
    <citation type="submission" date="2016-10" db="EMBL/GenBank/DDBJ databases">
        <authorList>
            <person name="de Groot N.N."/>
        </authorList>
    </citation>
    <scope>NUCLEOTIDE SEQUENCE [LARGE SCALE GENOMIC DNA]</scope>
    <source>
        <strain evidence="2 3">BS3662</strain>
    </source>
</reference>